<reference evidence="1" key="1">
    <citation type="submission" date="2019-01" db="EMBL/GenBank/DDBJ databases">
        <title>Draft genome sequences of three monokaryotic isolates of the white-rot basidiomycete fungus Dichomitus squalens.</title>
        <authorList>
            <consortium name="DOE Joint Genome Institute"/>
            <person name="Lopez S.C."/>
            <person name="Andreopoulos B."/>
            <person name="Pangilinan J."/>
            <person name="Lipzen A."/>
            <person name="Riley R."/>
            <person name="Ahrendt S."/>
            <person name="Ng V."/>
            <person name="Barry K."/>
            <person name="Daum C."/>
            <person name="Grigoriev I.V."/>
            <person name="Hilden K.S."/>
            <person name="Makela M.R."/>
            <person name="de Vries R.P."/>
        </authorList>
    </citation>
    <scope>NUCLEOTIDE SEQUENCE [LARGE SCALE GENOMIC DNA]</scope>
    <source>
        <strain evidence="1">OM18370.1</strain>
    </source>
</reference>
<name>A0A4Q9MPB9_9APHY</name>
<dbReference type="AlphaFoldDB" id="A0A4Q9MPB9"/>
<gene>
    <name evidence="1" type="ORF">BD311DRAFT_661171</name>
</gene>
<evidence type="ECO:0008006" key="2">
    <source>
        <dbReference type="Google" id="ProtNLM"/>
    </source>
</evidence>
<dbReference type="EMBL" id="ML143413">
    <property type="protein sequence ID" value="TBU29365.1"/>
    <property type="molecule type" value="Genomic_DNA"/>
</dbReference>
<dbReference type="Proteomes" id="UP000292957">
    <property type="component" value="Unassembled WGS sequence"/>
</dbReference>
<sequence>MPTEVWERVIDLCRTNWRLDGTRSTHPQVETQLRTDGTYETWQMCALVCKSWLPRSRYNLFAEVCISRPEQIDQLLRTLENHPTLAEHVVRLTITLPPDATTGYIPFNRAPLSQILSNCRTLDLRGVDWRHYHPRWHCLHSVPHFSWAHVVELFLPIDYLTPGGAARLIWSHPALAYLTLFHGLDYYGKLRASSIPSIHPSYQTLASRRERPRDACRNLSEVHIVTRSAVSTTISFPLQHLLGHTVTRLTLAMSRSSIDSPDLWNYIACLEQLEILSVSISASEYDPYSAFEDTLPTLMAHVKSGTTLRTLVVRHYSSS</sequence>
<organism evidence="1">
    <name type="scientific">Dichomitus squalens</name>
    <dbReference type="NCBI Taxonomy" id="114155"/>
    <lineage>
        <taxon>Eukaryota</taxon>
        <taxon>Fungi</taxon>
        <taxon>Dikarya</taxon>
        <taxon>Basidiomycota</taxon>
        <taxon>Agaricomycotina</taxon>
        <taxon>Agaricomycetes</taxon>
        <taxon>Polyporales</taxon>
        <taxon>Polyporaceae</taxon>
        <taxon>Dichomitus</taxon>
    </lineage>
</organism>
<dbReference type="OrthoDB" id="2758643at2759"/>
<proteinExistence type="predicted"/>
<evidence type="ECO:0000313" key="1">
    <source>
        <dbReference type="EMBL" id="TBU29365.1"/>
    </source>
</evidence>
<accession>A0A4Q9MPB9</accession>
<protein>
    <recommendedName>
        <fullName evidence="2">F-box domain-containing protein</fullName>
    </recommendedName>
</protein>